<accession>A0ABX7SRM1</accession>
<feature type="chain" id="PRO_5045855757" description="DUF5683 domain-containing protein" evidence="1">
    <location>
        <begin position="22"/>
        <end position="134"/>
    </location>
</feature>
<dbReference type="RefSeq" id="WP_207970972.1">
    <property type="nucleotide sequence ID" value="NZ_CP071795.1"/>
</dbReference>
<evidence type="ECO:0008006" key="4">
    <source>
        <dbReference type="Google" id="ProtNLM"/>
    </source>
</evidence>
<evidence type="ECO:0000313" key="2">
    <source>
        <dbReference type="EMBL" id="QTD36791.1"/>
    </source>
</evidence>
<proteinExistence type="predicted"/>
<evidence type="ECO:0000256" key="1">
    <source>
        <dbReference type="SAM" id="SignalP"/>
    </source>
</evidence>
<dbReference type="EMBL" id="CP071795">
    <property type="protein sequence ID" value="QTD36791.1"/>
    <property type="molecule type" value="Genomic_DNA"/>
</dbReference>
<feature type="signal peptide" evidence="1">
    <location>
        <begin position="1"/>
        <end position="21"/>
    </location>
</feature>
<sequence length="134" mass="16298">MKKRHFAFYLIAFFTTFLGFAQEEVLDQNPNYKKSMAVYLNTYKETTLTQGTTSQETYKAIDPLQDRRDLRNLRRKYRANSRLWRHQERMERAKNTQYIEYEYPADNYYNGYYSNNWSQFNTMLSLGLFYGLIL</sequence>
<reference evidence="2 3" key="1">
    <citation type="submission" date="2021-03" db="EMBL/GenBank/DDBJ databases">
        <title>Complete genome of Polaribacter_sp.G4M1.</title>
        <authorList>
            <person name="Jeong S.W."/>
            <person name="Bae J.W."/>
        </authorList>
    </citation>
    <scope>NUCLEOTIDE SEQUENCE [LARGE SCALE GENOMIC DNA]</scope>
    <source>
        <strain evidence="2 3">G4M1</strain>
    </source>
</reference>
<evidence type="ECO:0000313" key="3">
    <source>
        <dbReference type="Proteomes" id="UP000663935"/>
    </source>
</evidence>
<protein>
    <recommendedName>
        <fullName evidence="4">DUF5683 domain-containing protein</fullName>
    </recommendedName>
</protein>
<keyword evidence="1" id="KW-0732">Signal</keyword>
<gene>
    <name evidence="2" type="ORF">JL193_11690</name>
</gene>
<dbReference type="Proteomes" id="UP000663935">
    <property type="component" value="Chromosome"/>
</dbReference>
<name>A0ABX7SRM1_9FLAO</name>
<organism evidence="2 3">
    <name type="scientific">Polaribacter batillariae</name>
    <dbReference type="NCBI Taxonomy" id="2808900"/>
    <lineage>
        <taxon>Bacteria</taxon>
        <taxon>Pseudomonadati</taxon>
        <taxon>Bacteroidota</taxon>
        <taxon>Flavobacteriia</taxon>
        <taxon>Flavobacteriales</taxon>
        <taxon>Flavobacteriaceae</taxon>
    </lineage>
</organism>
<keyword evidence="3" id="KW-1185">Reference proteome</keyword>